<proteinExistence type="predicted"/>
<evidence type="ECO:0000313" key="3">
    <source>
        <dbReference type="Proteomes" id="UP000829196"/>
    </source>
</evidence>
<gene>
    <name evidence="2" type="ORF">KFK09_018797</name>
</gene>
<comment type="caution">
    <text evidence="2">The sequence shown here is derived from an EMBL/GenBank/DDBJ whole genome shotgun (WGS) entry which is preliminary data.</text>
</comment>
<dbReference type="PANTHER" id="PTHR35459">
    <property type="entry name" value="T1N6.14 PROTEIN"/>
    <property type="match status" value="1"/>
</dbReference>
<keyword evidence="3" id="KW-1185">Reference proteome</keyword>
<dbReference type="Proteomes" id="UP000829196">
    <property type="component" value="Unassembled WGS sequence"/>
</dbReference>
<accession>A0A8T3AVT3</accession>
<name>A0A8T3AVT3_DENNO</name>
<dbReference type="EMBL" id="JAGYWB010000013">
    <property type="protein sequence ID" value="KAI0500583.1"/>
    <property type="molecule type" value="Genomic_DNA"/>
</dbReference>
<dbReference type="PANTHER" id="PTHR35459:SF2">
    <property type="entry name" value="T1N6.14 PROTEIN"/>
    <property type="match status" value="1"/>
</dbReference>
<evidence type="ECO:0000256" key="1">
    <source>
        <dbReference type="SAM" id="MobiDB-lite"/>
    </source>
</evidence>
<sequence>MEEPTVASRQGQEAREAKPNPSNQQGAEPIAATANASDNKRKSDNVGFHNSEYVKVRAIVKELRPFFMEVLHTPDFRESKAAYEIKKRMKTMIELTKQLTESASTLKPSKVHEQPLQGAAMKEENAENKVEVNKQIKQPQQSEILAASGNSRIVTKQKVESKVIGKLGTEGASRGTFVVGGSPLGWNFLLYPGSRLAYYGRTKESVLANRASK</sequence>
<dbReference type="AlphaFoldDB" id="A0A8T3AVT3"/>
<protein>
    <submittedName>
        <fullName evidence="2">Uncharacterized protein</fullName>
    </submittedName>
</protein>
<evidence type="ECO:0000313" key="2">
    <source>
        <dbReference type="EMBL" id="KAI0500583.1"/>
    </source>
</evidence>
<reference evidence="2" key="1">
    <citation type="journal article" date="2022" name="Front. Genet.">
        <title>Chromosome-Scale Assembly of the Dendrobium nobile Genome Provides Insights Into the Molecular Mechanism of the Biosynthesis of the Medicinal Active Ingredient of Dendrobium.</title>
        <authorList>
            <person name="Xu Q."/>
            <person name="Niu S.-C."/>
            <person name="Li K.-L."/>
            <person name="Zheng P.-J."/>
            <person name="Zhang X.-J."/>
            <person name="Jia Y."/>
            <person name="Liu Y."/>
            <person name="Niu Y.-X."/>
            <person name="Yu L.-H."/>
            <person name="Chen D.-F."/>
            <person name="Zhang G.-Q."/>
        </authorList>
    </citation>
    <scope>NUCLEOTIDE SEQUENCE</scope>
    <source>
        <tissue evidence="2">Leaf</tissue>
    </source>
</reference>
<organism evidence="2 3">
    <name type="scientific">Dendrobium nobile</name>
    <name type="common">Orchid</name>
    <dbReference type="NCBI Taxonomy" id="94219"/>
    <lineage>
        <taxon>Eukaryota</taxon>
        <taxon>Viridiplantae</taxon>
        <taxon>Streptophyta</taxon>
        <taxon>Embryophyta</taxon>
        <taxon>Tracheophyta</taxon>
        <taxon>Spermatophyta</taxon>
        <taxon>Magnoliopsida</taxon>
        <taxon>Liliopsida</taxon>
        <taxon>Asparagales</taxon>
        <taxon>Orchidaceae</taxon>
        <taxon>Epidendroideae</taxon>
        <taxon>Malaxideae</taxon>
        <taxon>Dendrobiinae</taxon>
        <taxon>Dendrobium</taxon>
    </lineage>
</organism>
<feature type="region of interest" description="Disordered" evidence="1">
    <location>
        <begin position="1"/>
        <end position="46"/>
    </location>
</feature>
<dbReference type="OrthoDB" id="672903at2759"/>